<dbReference type="Proteomes" id="UP000299102">
    <property type="component" value="Unassembled WGS sequence"/>
</dbReference>
<dbReference type="EMBL" id="BGZK01000264">
    <property type="protein sequence ID" value="GBP32730.1"/>
    <property type="molecule type" value="Genomic_DNA"/>
</dbReference>
<dbReference type="AlphaFoldDB" id="A0A4C1V2H9"/>
<reference evidence="1 2" key="1">
    <citation type="journal article" date="2019" name="Commun. Biol.">
        <title>The bagworm genome reveals a unique fibroin gene that provides high tensile strength.</title>
        <authorList>
            <person name="Kono N."/>
            <person name="Nakamura H."/>
            <person name="Ohtoshi R."/>
            <person name="Tomita M."/>
            <person name="Numata K."/>
            <person name="Arakawa K."/>
        </authorList>
    </citation>
    <scope>NUCLEOTIDE SEQUENCE [LARGE SCALE GENOMIC DNA]</scope>
</reference>
<keyword evidence="2" id="KW-1185">Reference proteome</keyword>
<comment type="caution">
    <text evidence="1">The sequence shown here is derived from an EMBL/GenBank/DDBJ whole genome shotgun (WGS) entry which is preliminary data.</text>
</comment>
<protein>
    <submittedName>
        <fullName evidence="1">Uncharacterized protein</fullName>
    </submittedName>
</protein>
<accession>A0A4C1V2H9</accession>
<organism evidence="1 2">
    <name type="scientific">Eumeta variegata</name>
    <name type="common">Bagworm moth</name>
    <name type="synonym">Eumeta japonica</name>
    <dbReference type="NCBI Taxonomy" id="151549"/>
    <lineage>
        <taxon>Eukaryota</taxon>
        <taxon>Metazoa</taxon>
        <taxon>Ecdysozoa</taxon>
        <taxon>Arthropoda</taxon>
        <taxon>Hexapoda</taxon>
        <taxon>Insecta</taxon>
        <taxon>Pterygota</taxon>
        <taxon>Neoptera</taxon>
        <taxon>Endopterygota</taxon>
        <taxon>Lepidoptera</taxon>
        <taxon>Glossata</taxon>
        <taxon>Ditrysia</taxon>
        <taxon>Tineoidea</taxon>
        <taxon>Psychidae</taxon>
        <taxon>Oiketicinae</taxon>
        <taxon>Eumeta</taxon>
    </lineage>
</organism>
<name>A0A4C1V2H9_EUMVA</name>
<evidence type="ECO:0000313" key="2">
    <source>
        <dbReference type="Proteomes" id="UP000299102"/>
    </source>
</evidence>
<evidence type="ECO:0000313" key="1">
    <source>
        <dbReference type="EMBL" id="GBP32730.1"/>
    </source>
</evidence>
<sequence>MPTLTAQLRYMSLSACPQALSDMYPSNFTYRHGSPLSSGTRHAIPNLDPVFCSGPVEFLRIAHGPRHRPIGSSLGARVCLPLVTRLIYLPGRPSVRLSPALI</sequence>
<gene>
    <name evidence="1" type="ORF">EVAR_18882_1</name>
</gene>
<proteinExistence type="predicted"/>